<name>A0ABQ5JIB5_9LACO</name>
<protein>
    <submittedName>
        <fullName evidence="5">Lsa family ABC-F type ribosomal protection protein</fullName>
    </submittedName>
</protein>
<keyword evidence="1" id="KW-0547">Nucleotide-binding</keyword>
<dbReference type="InterPro" id="IPR051309">
    <property type="entry name" value="ABCF_ATPase"/>
</dbReference>
<dbReference type="SUPFAM" id="SSF52540">
    <property type="entry name" value="P-loop containing nucleoside triphosphate hydrolases"/>
    <property type="match status" value="2"/>
</dbReference>
<evidence type="ECO:0000313" key="6">
    <source>
        <dbReference type="Proteomes" id="UP001055149"/>
    </source>
</evidence>
<dbReference type="InterPro" id="IPR017871">
    <property type="entry name" value="ABC_transporter-like_CS"/>
</dbReference>
<dbReference type="InterPro" id="IPR027417">
    <property type="entry name" value="P-loop_NTPase"/>
</dbReference>
<feature type="compositionally biased region" description="Basic and acidic residues" evidence="3">
    <location>
        <begin position="230"/>
        <end position="250"/>
    </location>
</feature>
<evidence type="ECO:0000256" key="3">
    <source>
        <dbReference type="SAM" id="MobiDB-lite"/>
    </source>
</evidence>
<dbReference type="PROSITE" id="PS50893">
    <property type="entry name" value="ABC_TRANSPORTER_2"/>
    <property type="match status" value="2"/>
</dbReference>
<dbReference type="Proteomes" id="UP001055149">
    <property type="component" value="Unassembled WGS sequence"/>
</dbReference>
<dbReference type="InterPro" id="IPR003593">
    <property type="entry name" value="AAA+_ATPase"/>
</dbReference>
<dbReference type="SMART" id="SM00382">
    <property type="entry name" value="AAA"/>
    <property type="match status" value="2"/>
</dbReference>
<dbReference type="EMBL" id="BQXH01000009">
    <property type="protein sequence ID" value="GKS81468.1"/>
    <property type="molecule type" value="Genomic_DNA"/>
</dbReference>
<sequence>MAQIKIEQLTFSYPGQEQELFKEVNLNLDSAWKLGLFGRNGRGKTTLLKLLQGKLEYRGKIFHQLNLSYFPQEVTDPSQLASDALNSGMDFETWELERELTLMGVDPAILWRPFQSLSGGEQTKLRLAALFAEQAGFLLLDEPTNHLDLTGRQQVATYLRQKKQGFIVVSHDRTFVDQVVDHILVIDKAKVSLYAGNYTTYAQEKQLSDDFERQQNVKLTKEIRRLKETAREKERWSGSREKDKRGDPHIKGSGSIYDTGHIGARAARVMKKSKSLEHRMSAELQTKQKLLKNIEQVDQLDLNFQPGHHRRLLTAQQLELFYDDAALFAPVNLTVEKGQCVGLTGPNGSGKTSLIKALQQKFTGEIKGELQWPEKVKVSYIRQDFENNNPGYLADFAEEHHLDYEMFLNNLHKLGLERSAFTQEIQKMSLGQQKRVEVAKSLSQPAELYIWDEPLNYLDIYNQEQLIELLTRIKPTILLVEHDQHFLERVATSIVSLEARSAEKN</sequence>
<reference evidence="5" key="1">
    <citation type="journal article" date="2022" name="Int. J. Syst. Evol. Microbiol.">
        <title>A novel species of lactic acid bacteria, Ligilactobacillus pabuli sp. nov., isolated from alfalfa silage.</title>
        <authorList>
            <person name="Tohno M."/>
            <person name="Tanizawa Y."/>
            <person name="Sawada H."/>
            <person name="Sakamoto M."/>
            <person name="Ohkuma M."/>
            <person name="Kobayashi H."/>
        </authorList>
    </citation>
    <scope>NUCLEOTIDE SEQUENCE</scope>
    <source>
        <strain evidence="5">AF129</strain>
    </source>
</reference>
<accession>A0ABQ5JIB5</accession>
<evidence type="ECO:0000259" key="4">
    <source>
        <dbReference type="PROSITE" id="PS50893"/>
    </source>
</evidence>
<feature type="domain" description="ABC transporter" evidence="4">
    <location>
        <begin position="313"/>
        <end position="505"/>
    </location>
</feature>
<feature type="domain" description="ABC transporter" evidence="4">
    <location>
        <begin position="4"/>
        <end position="213"/>
    </location>
</feature>
<keyword evidence="6" id="KW-1185">Reference proteome</keyword>
<dbReference type="NCBIfam" id="NF000355">
    <property type="entry name" value="ribo_prot_ABC_F"/>
    <property type="match status" value="1"/>
</dbReference>
<evidence type="ECO:0000313" key="5">
    <source>
        <dbReference type="EMBL" id="GKS81468.1"/>
    </source>
</evidence>
<dbReference type="PANTHER" id="PTHR42855">
    <property type="entry name" value="ABC TRANSPORTER ATP-BINDING SUBUNIT"/>
    <property type="match status" value="1"/>
</dbReference>
<dbReference type="InterPro" id="IPR003439">
    <property type="entry name" value="ABC_transporter-like_ATP-bd"/>
</dbReference>
<dbReference type="Gene3D" id="3.40.50.300">
    <property type="entry name" value="P-loop containing nucleotide triphosphate hydrolases"/>
    <property type="match status" value="2"/>
</dbReference>
<evidence type="ECO:0000256" key="1">
    <source>
        <dbReference type="ARBA" id="ARBA00022741"/>
    </source>
</evidence>
<keyword evidence="2" id="KW-0067">ATP-binding</keyword>
<gene>
    <name evidence="5" type="ORF">LPAF129_11540</name>
</gene>
<feature type="region of interest" description="Disordered" evidence="3">
    <location>
        <begin position="230"/>
        <end position="255"/>
    </location>
</feature>
<proteinExistence type="predicted"/>
<dbReference type="CDD" id="cd03221">
    <property type="entry name" value="ABCF_EF-3"/>
    <property type="match status" value="2"/>
</dbReference>
<dbReference type="RefSeq" id="WP_244055213.1">
    <property type="nucleotide sequence ID" value="NZ_BQXH01000009.1"/>
</dbReference>
<comment type="caution">
    <text evidence="5">The sequence shown here is derived from an EMBL/GenBank/DDBJ whole genome shotgun (WGS) entry which is preliminary data.</text>
</comment>
<dbReference type="PROSITE" id="PS00211">
    <property type="entry name" value="ABC_TRANSPORTER_1"/>
    <property type="match status" value="2"/>
</dbReference>
<evidence type="ECO:0000256" key="2">
    <source>
        <dbReference type="ARBA" id="ARBA00022840"/>
    </source>
</evidence>
<dbReference type="Pfam" id="PF00005">
    <property type="entry name" value="ABC_tran"/>
    <property type="match status" value="2"/>
</dbReference>
<dbReference type="PANTHER" id="PTHR42855:SF2">
    <property type="entry name" value="DRUG RESISTANCE ABC TRANSPORTER,ATP-BINDING PROTEIN"/>
    <property type="match status" value="1"/>
</dbReference>
<organism evidence="5 6">
    <name type="scientific">Ligilactobacillus pabuli</name>
    <dbReference type="NCBI Taxonomy" id="2886039"/>
    <lineage>
        <taxon>Bacteria</taxon>
        <taxon>Bacillati</taxon>
        <taxon>Bacillota</taxon>
        <taxon>Bacilli</taxon>
        <taxon>Lactobacillales</taxon>
        <taxon>Lactobacillaceae</taxon>
        <taxon>Ligilactobacillus</taxon>
    </lineage>
</organism>